<dbReference type="PROSITE" id="PS00022">
    <property type="entry name" value="EGF_1"/>
    <property type="match status" value="1"/>
</dbReference>
<dbReference type="Proteomes" id="UP000694941">
    <property type="component" value="Unplaced"/>
</dbReference>
<accession>A0ABM1RZA1</accession>
<dbReference type="Pfam" id="PF00054">
    <property type="entry name" value="Laminin_G_1"/>
    <property type="match status" value="1"/>
</dbReference>
<dbReference type="CDD" id="cd00110">
    <property type="entry name" value="LamG"/>
    <property type="match status" value="1"/>
</dbReference>
<evidence type="ECO:0000313" key="6">
    <source>
        <dbReference type="RefSeq" id="XP_022236706.1"/>
    </source>
</evidence>
<keyword evidence="5" id="KW-1185">Reference proteome</keyword>
<evidence type="ECO:0000259" key="4">
    <source>
        <dbReference type="PROSITE" id="PS50026"/>
    </source>
</evidence>
<feature type="domain" description="EGF-like" evidence="4">
    <location>
        <begin position="107"/>
        <end position="143"/>
    </location>
</feature>
<sequence>MHLSFRSTYPVSLGDWHSVKVTRHRRQGTVQVDGGPEVHGESRAPLSELNLDQPLYVGGFKSLSTVSRHSGIVTRLIGAIQRIMVNGELWDNLMEKAVDFRGVVPYLGPPCLENVCKNGGVCVPHLNEFACRCPLTFIGLRCEQSKYKRITDI</sequence>
<dbReference type="Gene3D" id="2.60.120.200">
    <property type="match status" value="1"/>
</dbReference>
<dbReference type="RefSeq" id="XP_022236706.1">
    <property type="nucleotide sequence ID" value="XM_022380998.1"/>
</dbReference>
<dbReference type="Pfam" id="PF00008">
    <property type="entry name" value="EGF"/>
    <property type="match status" value="1"/>
</dbReference>
<dbReference type="Gene3D" id="2.10.25.10">
    <property type="entry name" value="Laminin"/>
    <property type="match status" value="1"/>
</dbReference>
<evidence type="ECO:0000256" key="1">
    <source>
        <dbReference type="ARBA" id="ARBA00023157"/>
    </source>
</evidence>
<comment type="caution">
    <text evidence="2">Lacks conserved residue(s) required for the propagation of feature annotation.</text>
</comment>
<keyword evidence="1 2" id="KW-1015">Disulfide bond</keyword>
<dbReference type="InterPro" id="IPR001791">
    <property type="entry name" value="Laminin_G"/>
</dbReference>
<dbReference type="PANTHER" id="PTHR15036">
    <property type="entry name" value="PIKACHURIN-LIKE PROTEIN"/>
    <property type="match status" value="1"/>
</dbReference>
<evidence type="ECO:0000256" key="2">
    <source>
        <dbReference type="PROSITE-ProRule" id="PRU00076"/>
    </source>
</evidence>
<dbReference type="PROSITE" id="PS50025">
    <property type="entry name" value="LAM_G_DOMAIN"/>
    <property type="match status" value="1"/>
</dbReference>
<dbReference type="GeneID" id="111084229"/>
<dbReference type="SUPFAM" id="SSF49899">
    <property type="entry name" value="Concanavalin A-like lectins/glucanases"/>
    <property type="match status" value="1"/>
</dbReference>
<feature type="domain" description="Laminin G" evidence="3">
    <location>
        <begin position="1"/>
        <end position="111"/>
    </location>
</feature>
<keyword evidence="2" id="KW-0245">EGF-like domain</keyword>
<dbReference type="SMART" id="SM00181">
    <property type="entry name" value="EGF"/>
    <property type="match status" value="1"/>
</dbReference>
<name>A0ABM1RZA1_LIMPO</name>
<evidence type="ECO:0000259" key="3">
    <source>
        <dbReference type="PROSITE" id="PS50025"/>
    </source>
</evidence>
<reference evidence="6" key="1">
    <citation type="submission" date="2025-08" db="UniProtKB">
        <authorList>
            <consortium name="RefSeq"/>
        </authorList>
    </citation>
    <scope>IDENTIFICATION</scope>
    <source>
        <tissue evidence="6">Muscle</tissue>
    </source>
</reference>
<dbReference type="InterPro" id="IPR013320">
    <property type="entry name" value="ConA-like_dom_sf"/>
</dbReference>
<dbReference type="SUPFAM" id="SSF57196">
    <property type="entry name" value="EGF/Laminin"/>
    <property type="match status" value="1"/>
</dbReference>
<dbReference type="InterPro" id="IPR000742">
    <property type="entry name" value="EGF"/>
</dbReference>
<dbReference type="InterPro" id="IPR050372">
    <property type="entry name" value="Neurexin-related_CASP"/>
</dbReference>
<evidence type="ECO:0000313" key="5">
    <source>
        <dbReference type="Proteomes" id="UP000694941"/>
    </source>
</evidence>
<dbReference type="PROSITE" id="PS50026">
    <property type="entry name" value="EGF_3"/>
    <property type="match status" value="1"/>
</dbReference>
<gene>
    <name evidence="6" type="primary">LOC111084229</name>
</gene>
<dbReference type="CDD" id="cd00054">
    <property type="entry name" value="EGF_CA"/>
    <property type="match status" value="1"/>
</dbReference>
<feature type="disulfide bond" evidence="2">
    <location>
        <begin position="133"/>
        <end position="142"/>
    </location>
</feature>
<dbReference type="PANTHER" id="PTHR15036:SF85">
    <property type="entry name" value="SP2353, ISOFORM A"/>
    <property type="match status" value="1"/>
</dbReference>
<proteinExistence type="predicted"/>
<protein>
    <submittedName>
        <fullName evidence="6">Agrin-like</fullName>
    </submittedName>
</protein>
<organism evidence="5 6">
    <name type="scientific">Limulus polyphemus</name>
    <name type="common">Atlantic horseshoe crab</name>
    <dbReference type="NCBI Taxonomy" id="6850"/>
    <lineage>
        <taxon>Eukaryota</taxon>
        <taxon>Metazoa</taxon>
        <taxon>Ecdysozoa</taxon>
        <taxon>Arthropoda</taxon>
        <taxon>Chelicerata</taxon>
        <taxon>Merostomata</taxon>
        <taxon>Xiphosura</taxon>
        <taxon>Limulidae</taxon>
        <taxon>Limulus</taxon>
    </lineage>
</organism>